<feature type="compositionally biased region" description="Basic and acidic residues" evidence="1">
    <location>
        <begin position="1"/>
        <end position="15"/>
    </location>
</feature>
<accession>A0AAX6GZR7</accession>
<protein>
    <submittedName>
        <fullName evidence="2">Uncharacterized protein</fullName>
    </submittedName>
</protein>
<sequence>METLGRPDKGSDRAVRRLPRGQPEPLLQAQAPRRHEAGRDLRRPLRRRRPAGHAPRRPRPGTAPPPHPRLRRPQRRVLPPVGHQRAHRHAQEEDPRDRGHPRRPPRLRPPLRRGRHRQQVVSRHRVTDHLQMRLLVKSTTVRVVGTSAEHFLSQEAGETIVDFREKVRWALRPPRTGRCCCSSTAAIRSSGTSTTAATSRPTRGWRMNRRWTLWCTSPPAPGSGGCWGSRLGERGPRRLSSWGSRTLVSRSLGSMRGWSRSPTATSTSPRDWRTVPPGRLAVVLLLRIGRPSGAEMGCQSRAGRGGPTDDQDCRRRLTRLGARPDRKGRQAQGEDQSLSVRSGGAGQGVVHRGAGALG</sequence>
<proteinExistence type="predicted"/>
<feature type="region of interest" description="Disordered" evidence="1">
    <location>
        <begin position="1"/>
        <end position="124"/>
    </location>
</feature>
<organism evidence="2 3">
    <name type="scientific">Iris pallida</name>
    <name type="common">Sweet iris</name>
    <dbReference type="NCBI Taxonomy" id="29817"/>
    <lineage>
        <taxon>Eukaryota</taxon>
        <taxon>Viridiplantae</taxon>
        <taxon>Streptophyta</taxon>
        <taxon>Embryophyta</taxon>
        <taxon>Tracheophyta</taxon>
        <taxon>Spermatophyta</taxon>
        <taxon>Magnoliopsida</taxon>
        <taxon>Liliopsida</taxon>
        <taxon>Asparagales</taxon>
        <taxon>Iridaceae</taxon>
        <taxon>Iridoideae</taxon>
        <taxon>Irideae</taxon>
        <taxon>Iris</taxon>
    </lineage>
</organism>
<reference evidence="2" key="2">
    <citation type="submission" date="2023-04" db="EMBL/GenBank/DDBJ databases">
        <authorList>
            <person name="Bruccoleri R.E."/>
            <person name="Oakeley E.J."/>
            <person name="Faust A.-M."/>
            <person name="Dessus-Babus S."/>
            <person name="Altorfer M."/>
            <person name="Burckhardt D."/>
            <person name="Oertli M."/>
            <person name="Naumann U."/>
            <person name="Petersen F."/>
            <person name="Wong J."/>
        </authorList>
    </citation>
    <scope>NUCLEOTIDE SEQUENCE</scope>
    <source>
        <strain evidence="2">GSM-AAB239-AS_SAM_17_03QT</strain>
        <tissue evidence="2">Leaf</tissue>
    </source>
</reference>
<feature type="region of interest" description="Disordered" evidence="1">
    <location>
        <begin position="253"/>
        <end position="274"/>
    </location>
</feature>
<feature type="compositionally biased region" description="Basic and acidic residues" evidence="1">
    <location>
        <begin position="89"/>
        <end position="98"/>
    </location>
</feature>
<evidence type="ECO:0000256" key="1">
    <source>
        <dbReference type="SAM" id="MobiDB-lite"/>
    </source>
</evidence>
<keyword evidence="3" id="KW-1185">Reference proteome</keyword>
<dbReference type="AlphaFoldDB" id="A0AAX6GZR7"/>
<comment type="caution">
    <text evidence="2">The sequence shown here is derived from an EMBL/GenBank/DDBJ whole genome shotgun (WGS) entry which is preliminary data.</text>
</comment>
<feature type="compositionally biased region" description="Basic residues" evidence="1">
    <location>
        <begin position="44"/>
        <end position="59"/>
    </location>
</feature>
<dbReference type="Proteomes" id="UP001140949">
    <property type="component" value="Unassembled WGS sequence"/>
</dbReference>
<gene>
    <name evidence="2" type="ORF">M6B38_337570</name>
</gene>
<evidence type="ECO:0000313" key="3">
    <source>
        <dbReference type="Proteomes" id="UP001140949"/>
    </source>
</evidence>
<feature type="region of interest" description="Disordered" evidence="1">
    <location>
        <begin position="294"/>
        <end position="313"/>
    </location>
</feature>
<feature type="region of interest" description="Disordered" evidence="1">
    <location>
        <begin position="319"/>
        <end position="358"/>
    </location>
</feature>
<feature type="compositionally biased region" description="Basic and acidic residues" evidence="1">
    <location>
        <begin position="33"/>
        <end position="43"/>
    </location>
</feature>
<evidence type="ECO:0000313" key="2">
    <source>
        <dbReference type="EMBL" id="KAJ6834063.1"/>
    </source>
</evidence>
<feature type="compositionally biased region" description="Basic residues" evidence="1">
    <location>
        <begin position="99"/>
        <end position="124"/>
    </location>
</feature>
<reference evidence="2" key="1">
    <citation type="journal article" date="2023" name="GigaByte">
        <title>Genome assembly of the bearded iris, Iris pallida Lam.</title>
        <authorList>
            <person name="Bruccoleri R.E."/>
            <person name="Oakeley E.J."/>
            <person name="Faust A.M.E."/>
            <person name="Altorfer M."/>
            <person name="Dessus-Babus S."/>
            <person name="Burckhardt D."/>
            <person name="Oertli M."/>
            <person name="Naumann U."/>
            <person name="Petersen F."/>
            <person name="Wong J."/>
        </authorList>
    </citation>
    <scope>NUCLEOTIDE SEQUENCE</scope>
    <source>
        <strain evidence="2">GSM-AAB239-AS_SAM_17_03QT</strain>
    </source>
</reference>
<name>A0AAX6GZR7_IRIPA</name>
<feature type="compositionally biased region" description="Low complexity" evidence="1">
    <location>
        <begin position="259"/>
        <end position="269"/>
    </location>
</feature>
<dbReference type="EMBL" id="JANAVB010014785">
    <property type="protein sequence ID" value="KAJ6834063.1"/>
    <property type="molecule type" value="Genomic_DNA"/>
</dbReference>